<dbReference type="GO" id="GO:0020037">
    <property type="term" value="F:heme binding"/>
    <property type="evidence" value="ECO:0007669"/>
    <property type="project" value="InterPro"/>
</dbReference>
<dbReference type="RefSeq" id="WP_354700821.1">
    <property type="nucleotide sequence ID" value="NZ_CP114014.1"/>
</dbReference>
<dbReference type="SUPFAM" id="SSF56634">
    <property type="entry name" value="Heme-dependent catalase-like"/>
    <property type="match status" value="1"/>
</dbReference>
<dbReference type="InterPro" id="IPR020835">
    <property type="entry name" value="Catalase_sf"/>
</dbReference>
<evidence type="ECO:0000313" key="1">
    <source>
        <dbReference type="EMBL" id="XAY04278.1"/>
    </source>
</evidence>
<name>A0AAU7ARN8_9ACTN</name>
<reference evidence="1" key="1">
    <citation type="submission" date="2022-12" db="EMBL/GenBank/DDBJ databases">
        <title>Paraconexibacter alkalitolerans sp. nov. and Baekduia alba sp. nov., isolated from soil and emended description of the genera Paraconexibacter (Chun et al., 2020) and Baekduia (An et al., 2020).</title>
        <authorList>
            <person name="Vieira S."/>
            <person name="Huber K.J."/>
            <person name="Geppert A."/>
            <person name="Wolf J."/>
            <person name="Neumann-Schaal M."/>
            <person name="Muesken M."/>
            <person name="Overmann J."/>
        </authorList>
    </citation>
    <scope>NUCLEOTIDE SEQUENCE</scope>
    <source>
        <strain evidence="1">AEG42_29</strain>
    </source>
</reference>
<protein>
    <submittedName>
        <fullName evidence="1">Uncharacterized protein</fullName>
    </submittedName>
</protein>
<dbReference type="EMBL" id="CP114014">
    <property type="protein sequence ID" value="XAY04278.1"/>
    <property type="molecule type" value="Genomic_DNA"/>
</dbReference>
<dbReference type="KEGG" id="parq:DSM112329_01111"/>
<organism evidence="1">
    <name type="scientific">Paraconexibacter sp. AEG42_29</name>
    <dbReference type="NCBI Taxonomy" id="2997339"/>
    <lineage>
        <taxon>Bacteria</taxon>
        <taxon>Bacillati</taxon>
        <taxon>Actinomycetota</taxon>
        <taxon>Thermoleophilia</taxon>
        <taxon>Solirubrobacterales</taxon>
        <taxon>Paraconexibacteraceae</taxon>
        <taxon>Paraconexibacter</taxon>
    </lineage>
</organism>
<dbReference type="AlphaFoldDB" id="A0AAU7ARN8"/>
<proteinExistence type="predicted"/>
<accession>A0AAU7ARN8</accession>
<dbReference type="Gene3D" id="2.40.180.10">
    <property type="entry name" value="Catalase core domain"/>
    <property type="match status" value="1"/>
</dbReference>
<sequence>MSVLAQVDGLVQATYERTFGPGFQVLSVLRGDRSVHPQGLLCEGTLEIDRDSEHVAGAEVFRPAGPRPVIVRCSRMVGLPRQLGDVFGIAVRVVDAYGPGRHQDLLCNSSRRPAPLNELFLPSPRWYANAYSSCLTFDAGAGPIIFGWEPPAVTGPGPGIEALRAEVADRGAVFGVSVAQRLHRPAIIGTLTLRKPLPADADLNFDPITNTGGGLRPAGALNMARSAVYRYSRRGRSAATTA</sequence>
<gene>
    <name evidence="1" type="ORF">DSM112329_01111</name>
</gene>